<keyword evidence="1" id="KW-0732">Signal</keyword>
<evidence type="ECO:0000256" key="1">
    <source>
        <dbReference type="SAM" id="SignalP"/>
    </source>
</evidence>
<proteinExistence type="predicted"/>
<keyword evidence="3" id="KW-1185">Reference proteome</keyword>
<name>A0A0R3X567_HYDTA</name>
<sequence>MNAALIVTAMSSCLLLMGELIPSTSPATHFTQRTSLITRHLSVNLTSGDYRSLFFGIARAKNSAECVQFGMLSSVKPELLFVKTWAFPLPLRLYSCKENDGGILQNCYPVCGLLTKRLKRGGIL</sequence>
<protein>
    <submittedName>
        <fullName evidence="4">Secreted protein</fullName>
    </submittedName>
</protein>
<reference evidence="4" key="1">
    <citation type="submission" date="2017-02" db="UniProtKB">
        <authorList>
            <consortium name="WormBaseParasite"/>
        </authorList>
    </citation>
    <scope>IDENTIFICATION</scope>
</reference>
<organism evidence="4">
    <name type="scientific">Hydatigena taeniaeformis</name>
    <name type="common">Feline tapeworm</name>
    <name type="synonym">Taenia taeniaeformis</name>
    <dbReference type="NCBI Taxonomy" id="6205"/>
    <lineage>
        <taxon>Eukaryota</taxon>
        <taxon>Metazoa</taxon>
        <taxon>Spiralia</taxon>
        <taxon>Lophotrochozoa</taxon>
        <taxon>Platyhelminthes</taxon>
        <taxon>Cestoda</taxon>
        <taxon>Eucestoda</taxon>
        <taxon>Cyclophyllidea</taxon>
        <taxon>Taeniidae</taxon>
        <taxon>Hydatigera</taxon>
    </lineage>
</organism>
<gene>
    <name evidence="2" type="ORF">TTAC_LOCUS8576</name>
</gene>
<feature type="signal peptide" evidence="1">
    <location>
        <begin position="1"/>
        <end position="18"/>
    </location>
</feature>
<accession>A0A0R3X567</accession>
<dbReference type="Proteomes" id="UP000274429">
    <property type="component" value="Unassembled WGS sequence"/>
</dbReference>
<evidence type="ECO:0000313" key="4">
    <source>
        <dbReference type="WBParaSite" id="TTAC_0000859101-mRNA-1"/>
    </source>
</evidence>
<dbReference type="WBParaSite" id="TTAC_0000859101-mRNA-1">
    <property type="protein sequence ID" value="TTAC_0000859101-mRNA-1"/>
    <property type="gene ID" value="TTAC_0000859101"/>
</dbReference>
<reference evidence="2 3" key="2">
    <citation type="submission" date="2018-11" db="EMBL/GenBank/DDBJ databases">
        <authorList>
            <consortium name="Pathogen Informatics"/>
        </authorList>
    </citation>
    <scope>NUCLEOTIDE SEQUENCE [LARGE SCALE GENOMIC DNA]</scope>
</reference>
<evidence type="ECO:0000313" key="3">
    <source>
        <dbReference type="Proteomes" id="UP000274429"/>
    </source>
</evidence>
<dbReference type="AlphaFoldDB" id="A0A0R3X567"/>
<dbReference type="EMBL" id="UYWX01020536">
    <property type="protein sequence ID" value="VDM33174.1"/>
    <property type="molecule type" value="Genomic_DNA"/>
</dbReference>
<feature type="chain" id="PRO_5043133253" evidence="1">
    <location>
        <begin position="19"/>
        <end position="124"/>
    </location>
</feature>
<evidence type="ECO:0000313" key="2">
    <source>
        <dbReference type="EMBL" id="VDM33174.1"/>
    </source>
</evidence>